<keyword evidence="2" id="KW-1185">Reference proteome</keyword>
<gene>
    <name evidence="1" type="ORF">Egran_02984</name>
</gene>
<reference evidence="1 2" key="1">
    <citation type="journal article" date="2015" name="Environ. Microbiol.">
        <title>Metagenome sequence of Elaphomyces granulatus from sporocarp tissue reveals Ascomycota ectomycorrhizal fingerprints of genome expansion and a Proteobacteria-rich microbiome.</title>
        <authorList>
            <person name="Quandt C.A."/>
            <person name="Kohler A."/>
            <person name="Hesse C.N."/>
            <person name="Sharpton T.J."/>
            <person name="Martin F."/>
            <person name="Spatafora J.W."/>
        </authorList>
    </citation>
    <scope>NUCLEOTIDE SEQUENCE [LARGE SCALE GENOMIC DNA]</scope>
    <source>
        <strain evidence="1 2">OSC145934</strain>
    </source>
</reference>
<evidence type="ECO:0000313" key="1">
    <source>
        <dbReference type="EMBL" id="OXV09252.1"/>
    </source>
</evidence>
<organism evidence="1 2">
    <name type="scientific">Elaphomyces granulatus</name>
    <dbReference type="NCBI Taxonomy" id="519963"/>
    <lineage>
        <taxon>Eukaryota</taxon>
        <taxon>Fungi</taxon>
        <taxon>Dikarya</taxon>
        <taxon>Ascomycota</taxon>
        <taxon>Pezizomycotina</taxon>
        <taxon>Eurotiomycetes</taxon>
        <taxon>Eurotiomycetidae</taxon>
        <taxon>Eurotiales</taxon>
        <taxon>Elaphomycetaceae</taxon>
        <taxon>Elaphomyces</taxon>
    </lineage>
</organism>
<accession>A0A232LYQ4</accession>
<sequence>MALDSRNSN</sequence>
<comment type="caution">
    <text evidence="1">The sequence shown here is derived from an EMBL/GenBank/DDBJ whole genome shotgun (WGS) entry which is preliminary data.</text>
</comment>
<proteinExistence type="predicted"/>
<dbReference type="EMBL" id="NPHW01003627">
    <property type="protein sequence ID" value="OXV09252.1"/>
    <property type="molecule type" value="Genomic_DNA"/>
</dbReference>
<protein>
    <submittedName>
        <fullName evidence="1">Uncharacterized protein</fullName>
    </submittedName>
</protein>
<name>A0A232LYQ4_9EURO</name>
<dbReference type="Proteomes" id="UP000243515">
    <property type="component" value="Unassembled WGS sequence"/>
</dbReference>
<evidence type="ECO:0000313" key="2">
    <source>
        <dbReference type="Proteomes" id="UP000243515"/>
    </source>
</evidence>